<evidence type="ECO:0000313" key="1">
    <source>
        <dbReference type="EMBL" id="ETO02396.1"/>
    </source>
</evidence>
<name>X6LM36_RETFI</name>
<dbReference type="EMBL" id="ASPP01035894">
    <property type="protein sequence ID" value="ETO02396.1"/>
    <property type="molecule type" value="Genomic_DNA"/>
</dbReference>
<accession>X6LM36</accession>
<proteinExistence type="predicted"/>
<feature type="non-terminal residue" evidence="1">
    <location>
        <position position="1"/>
    </location>
</feature>
<organism evidence="1 2">
    <name type="scientific">Reticulomyxa filosa</name>
    <dbReference type="NCBI Taxonomy" id="46433"/>
    <lineage>
        <taxon>Eukaryota</taxon>
        <taxon>Sar</taxon>
        <taxon>Rhizaria</taxon>
        <taxon>Retaria</taxon>
        <taxon>Foraminifera</taxon>
        <taxon>Monothalamids</taxon>
        <taxon>Reticulomyxidae</taxon>
        <taxon>Reticulomyxa</taxon>
    </lineage>
</organism>
<dbReference type="AlphaFoldDB" id="X6LM36"/>
<comment type="caution">
    <text evidence="1">The sequence shown here is derived from an EMBL/GenBank/DDBJ whole genome shotgun (WGS) entry which is preliminary data.</text>
</comment>
<protein>
    <submittedName>
        <fullName evidence="1">Uncharacterized protein</fullName>
    </submittedName>
</protein>
<sequence>YIQQTMQISAMWSHSIDLNLIYVALDYWCKGDINETFGLLFEFGQWKIQNNNEQKYKKRMNDFLERRCCNHNINLFFMFLSETDKNRTAVERAALCTVFGLPFVNQIYKSKKICK</sequence>
<gene>
    <name evidence="1" type="ORF">RFI_35040</name>
</gene>
<evidence type="ECO:0000313" key="2">
    <source>
        <dbReference type="Proteomes" id="UP000023152"/>
    </source>
</evidence>
<reference evidence="1 2" key="1">
    <citation type="journal article" date="2013" name="Curr. Biol.">
        <title>The Genome of the Foraminiferan Reticulomyxa filosa.</title>
        <authorList>
            <person name="Glockner G."/>
            <person name="Hulsmann N."/>
            <person name="Schleicher M."/>
            <person name="Noegel A.A."/>
            <person name="Eichinger L."/>
            <person name="Gallinger C."/>
            <person name="Pawlowski J."/>
            <person name="Sierra R."/>
            <person name="Euteneuer U."/>
            <person name="Pillet L."/>
            <person name="Moustafa A."/>
            <person name="Platzer M."/>
            <person name="Groth M."/>
            <person name="Szafranski K."/>
            <person name="Schliwa M."/>
        </authorList>
    </citation>
    <scope>NUCLEOTIDE SEQUENCE [LARGE SCALE GENOMIC DNA]</scope>
</reference>
<dbReference type="Proteomes" id="UP000023152">
    <property type="component" value="Unassembled WGS sequence"/>
</dbReference>
<keyword evidence="2" id="KW-1185">Reference proteome</keyword>